<dbReference type="HOGENOM" id="CLU_1105843_0_0_0"/>
<dbReference type="InterPro" id="IPR013783">
    <property type="entry name" value="Ig-like_fold"/>
</dbReference>
<sequence length="220" mass="24465">MISLKKIIPALLLITFLSGCMTLLNIKLPDGVYVVGDFSNGVPSSEYKMALQGDFYTLELPSSVLSFENDIAWYQVVVVENGKPVKTTSEIPLWKQLVGATVTIYATPNLMENDTAKGVGDSEKETPPWYCAGDFNNWTLEEMTYQDGKFVLNTGRTVSSGETIQYKIARNTDWTPYEEQFDGTSYEAGYGKNATFTADKDGTFVIEFDPKTSTLQAYVE</sequence>
<reference evidence="1 2" key="2">
    <citation type="journal article" date="2009" name="Proc. Natl. Acad. Sci. U.S.A.">
        <title>On the chimeric nature, thermophilic origin, and phylogenetic placement of the Thermotogales.</title>
        <authorList>
            <person name="Zhaxybayeva O."/>
            <person name="Swithers K.S."/>
            <person name="Lapierre P."/>
            <person name="Fournier G.P."/>
            <person name="Bickhart D.M."/>
            <person name="DeBoy R.T."/>
            <person name="Nelson K.E."/>
            <person name="Nesbo C.L."/>
            <person name="Doolittle W.F."/>
            <person name="Gogarten J.P."/>
            <person name="Noll K.M."/>
        </authorList>
    </citation>
    <scope>NUCLEOTIDE SEQUENCE [LARGE SCALE GENOMIC DNA]</scope>
    <source>
        <strain evidence="2">ATCC BAA-488 / DSM 13995 / JCM 10881 / RKU-1</strain>
    </source>
</reference>
<evidence type="ECO:0000313" key="2">
    <source>
        <dbReference type="Proteomes" id="UP000006558"/>
    </source>
</evidence>
<reference evidence="2" key="1">
    <citation type="submission" date="2007-05" db="EMBL/GenBank/DDBJ databases">
        <title>Complete sequence of Thermotoga petrophila RKU-1.</title>
        <authorList>
            <consortium name="US DOE Joint Genome Institute"/>
            <person name="Copeland A."/>
            <person name="Lucas S."/>
            <person name="Lapidus A."/>
            <person name="Barry K."/>
            <person name="Glavina del Rio T."/>
            <person name="Dalin E."/>
            <person name="Tice H."/>
            <person name="Pitluck S."/>
            <person name="Sims D."/>
            <person name="Brettin T."/>
            <person name="Bruce D."/>
            <person name="Detter J.C."/>
            <person name="Han C."/>
            <person name="Tapia R."/>
            <person name="Schmutz J."/>
            <person name="Larimer F."/>
            <person name="Land M."/>
            <person name="Hauser L."/>
            <person name="Kyrpides N."/>
            <person name="Mikhailova N."/>
            <person name="Nelson K."/>
            <person name="Gogarten J.P."/>
            <person name="Noll K."/>
            <person name="Richardson P."/>
        </authorList>
    </citation>
    <scope>NUCLEOTIDE SEQUENCE [LARGE SCALE GENOMIC DNA]</scope>
    <source>
        <strain evidence="2">ATCC BAA-488 / DSM 13995 / JCM 10881 / RKU-1</strain>
    </source>
</reference>
<gene>
    <name evidence="1" type="ordered locus">Tpet_0962</name>
</gene>
<protein>
    <recommendedName>
        <fullName evidence="3">Lipoprotein</fullName>
    </recommendedName>
</protein>
<evidence type="ECO:0000313" key="1">
    <source>
        <dbReference type="EMBL" id="ABQ46980.1"/>
    </source>
</evidence>
<dbReference type="EMBL" id="CP000702">
    <property type="protein sequence ID" value="ABQ46980.1"/>
    <property type="molecule type" value="Genomic_DNA"/>
</dbReference>
<dbReference type="STRING" id="390874.Tpet_0962"/>
<dbReference type="KEGG" id="tpt:Tpet_0962"/>
<dbReference type="eggNOG" id="ENOG5032YI3">
    <property type="taxonomic scope" value="Bacteria"/>
</dbReference>
<organism evidence="1 2">
    <name type="scientific">Thermotoga petrophila (strain ATCC BAA-488 / DSM 13995 / JCM 10881 / RKU-1)</name>
    <dbReference type="NCBI Taxonomy" id="390874"/>
    <lineage>
        <taxon>Bacteria</taxon>
        <taxon>Thermotogati</taxon>
        <taxon>Thermotogota</taxon>
        <taxon>Thermotogae</taxon>
        <taxon>Thermotogales</taxon>
        <taxon>Thermotogaceae</taxon>
        <taxon>Thermotoga</taxon>
    </lineage>
</organism>
<dbReference type="Gene3D" id="2.60.40.10">
    <property type="entry name" value="Immunoglobulins"/>
    <property type="match status" value="1"/>
</dbReference>
<proteinExistence type="predicted"/>
<dbReference type="AlphaFoldDB" id="A5ILA7"/>
<evidence type="ECO:0008006" key="3">
    <source>
        <dbReference type="Google" id="ProtNLM"/>
    </source>
</evidence>
<accession>A5ILA7</accession>
<name>A5ILA7_THEP1</name>
<dbReference type="Proteomes" id="UP000006558">
    <property type="component" value="Chromosome"/>
</dbReference>
<dbReference type="PROSITE" id="PS51257">
    <property type="entry name" value="PROKAR_LIPOPROTEIN"/>
    <property type="match status" value="1"/>
</dbReference>